<dbReference type="EMBL" id="MU006310">
    <property type="protein sequence ID" value="KAF2849642.1"/>
    <property type="molecule type" value="Genomic_DNA"/>
</dbReference>
<keyword evidence="3" id="KW-0732">Signal</keyword>
<dbReference type="PANTHER" id="PTHR24320">
    <property type="entry name" value="RETINOL DEHYDROGENASE"/>
    <property type="match status" value="1"/>
</dbReference>
<comment type="similarity">
    <text evidence="1">Belongs to the short-chain dehydrogenases/reductases (SDR) family.</text>
</comment>
<feature type="signal peptide" evidence="3">
    <location>
        <begin position="1"/>
        <end position="17"/>
    </location>
</feature>
<dbReference type="PRINTS" id="PR00081">
    <property type="entry name" value="GDHRDH"/>
</dbReference>
<keyword evidence="5" id="KW-1185">Reference proteome</keyword>
<dbReference type="Pfam" id="PF00106">
    <property type="entry name" value="adh_short"/>
    <property type="match status" value="1"/>
</dbReference>
<evidence type="ECO:0000256" key="1">
    <source>
        <dbReference type="ARBA" id="ARBA00006484"/>
    </source>
</evidence>
<evidence type="ECO:0000313" key="5">
    <source>
        <dbReference type="Proteomes" id="UP000799423"/>
    </source>
</evidence>
<dbReference type="SUPFAM" id="SSF51735">
    <property type="entry name" value="NAD(P)-binding Rossmann-fold domains"/>
    <property type="match status" value="1"/>
</dbReference>
<keyword evidence="2" id="KW-0560">Oxidoreductase</keyword>
<feature type="chain" id="PRO_5025642622" evidence="3">
    <location>
        <begin position="18"/>
        <end position="371"/>
    </location>
</feature>
<dbReference type="Proteomes" id="UP000799423">
    <property type="component" value="Unassembled WGS sequence"/>
</dbReference>
<evidence type="ECO:0000256" key="3">
    <source>
        <dbReference type="SAM" id="SignalP"/>
    </source>
</evidence>
<dbReference type="Gene3D" id="3.40.50.720">
    <property type="entry name" value="NAD(P)-binding Rossmann-like Domain"/>
    <property type="match status" value="1"/>
</dbReference>
<proteinExistence type="inferred from homology"/>
<dbReference type="OrthoDB" id="542013at2759"/>
<reference evidence="4" key="1">
    <citation type="submission" date="2020-01" db="EMBL/GenBank/DDBJ databases">
        <authorList>
            <consortium name="DOE Joint Genome Institute"/>
            <person name="Haridas S."/>
            <person name="Albert R."/>
            <person name="Binder M."/>
            <person name="Bloem J."/>
            <person name="Labutti K."/>
            <person name="Salamov A."/>
            <person name="Andreopoulos B."/>
            <person name="Baker S.E."/>
            <person name="Barry K."/>
            <person name="Bills G."/>
            <person name="Bluhm B.H."/>
            <person name="Cannon C."/>
            <person name="Castanera R."/>
            <person name="Culley D.E."/>
            <person name="Daum C."/>
            <person name="Ezra D."/>
            <person name="Gonzalez J.B."/>
            <person name="Henrissat B."/>
            <person name="Kuo A."/>
            <person name="Liang C."/>
            <person name="Lipzen A."/>
            <person name="Lutzoni F."/>
            <person name="Magnuson J."/>
            <person name="Mondo S."/>
            <person name="Nolan M."/>
            <person name="Ohm R."/>
            <person name="Pangilinan J."/>
            <person name="Park H.-J."/>
            <person name="Ramirez L."/>
            <person name="Alfaro M."/>
            <person name="Sun H."/>
            <person name="Tritt A."/>
            <person name="Yoshinaga Y."/>
            <person name="Zwiers L.-H."/>
            <person name="Turgeon B.G."/>
            <person name="Goodwin S.B."/>
            <person name="Spatafora J.W."/>
            <person name="Crous P.W."/>
            <person name="Grigoriev I.V."/>
        </authorList>
    </citation>
    <scope>NUCLEOTIDE SEQUENCE</scope>
    <source>
        <strain evidence="4">IPT5</strain>
    </source>
</reference>
<dbReference type="GO" id="GO:0016491">
    <property type="term" value="F:oxidoreductase activity"/>
    <property type="evidence" value="ECO:0007669"/>
    <property type="project" value="UniProtKB-KW"/>
</dbReference>
<dbReference type="InterPro" id="IPR002347">
    <property type="entry name" value="SDR_fam"/>
</dbReference>
<dbReference type="PANTHER" id="PTHR24320:SF152">
    <property type="entry name" value="SHORT-CHAIN DEHYDROGENASE_REDUCTASE FAMILY PROTEIN"/>
    <property type="match status" value="1"/>
</dbReference>
<evidence type="ECO:0000313" key="4">
    <source>
        <dbReference type="EMBL" id="KAF2849642.1"/>
    </source>
</evidence>
<dbReference type="InterPro" id="IPR036291">
    <property type="entry name" value="NAD(P)-bd_dom_sf"/>
</dbReference>
<gene>
    <name evidence="4" type="ORF">T440DRAFT_426157</name>
</gene>
<name>A0A6A7B2M4_9PLEO</name>
<accession>A0A6A7B2M4</accession>
<protein>
    <submittedName>
        <fullName evidence="4">NAD(P)-binding protein</fullName>
    </submittedName>
</protein>
<sequence length="371" mass="40646">MPPLTLFLSFCNSLIRALFTLLFARLYTPQSHSVGNLFGQTAIVTGANSGIGLSIAVALAKQGATVCLACRSLERGLAAVKEVVSRAGSGNGKSVFCWQVDVGDLGSVRKFCERWVEEGKKVDMLVHNAGIADVPAGARNTDEKGRDVIYVTNFLGSFLMTRLLEGQLSDSARVVFTSSTGSYSGNTVVRTEPALQRDSSVLLPSRLSGLLKKVVSYVQKRLGISTSSAPAYAKSKAQQVLFAHLLQRHFSITQGNRRSAHAFTPGFTSTPIFRKFDVSWRTWLSNPLFAMLKVSEKWVAVDTDEGAKTGAWLASRGNEVEGGGFWEWGCRRMSLVDLLKGVSGEARWEKACEREWNEWEVDAGVVWERHT</sequence>
<evidence type="ECO:0000256" key="2">
    <source>
        <dbReference type="ARBA" id="ARBA00023002"/>
    </source>
</evidence>
<organism evidence="4 5">
    <name type="scientific">Plenodomus tracheiphilus IPT5</name>
    <dbReference type="NCBI Taxonomy" id="1408161"/>
    <lineage>
        <taxon>Eukaryota</taxon>
        <taxon>Fungi</taxon>
        <taxon>Dikarya</taxon>
        <taxon>Ascomycota</taxon>
        <taxon>Pezizomycotina</taxon>
        <taxon>Dothideomycetes</taxon>
        <taxon>Pleosporomycetidae</taxon>
        <taxon>Pleosporales</taxon>
        <taxon>Pleosporineae</taxon>
        <taxon>Leptosphaeriaceae</taxon>
        <taxon>Plenodomus</taxon>
    </lineage>
</organism>
<dbReference type="AlphaFoldDB" id="A0A6A7B2M4"/>